<dbReference type="Pfam" id="PF00356">
    <property type="entry name" value="LacI"/>
    <property type="match status" value="1"/>
</dbReference>
<protein>
    <recommendedName>
        <fullName evidence="4">HTH tetR-type domain-containing protein</fullName>
    </recommendedName>
</protein>
<evidence type="ECO:0000256" key="2">
    <source>
        <dbReference type="PROSITE-ProRule" id="PRU00335"/>
    </source>
</evidence>
<organism evidence="5 6">
    <name type="scientific">Streptomyces venezuelae</name>
    <dbReference type="NCBI Taxonomy" id="54571"/>
    <lineage>
        <taxon>Bacteria</taxon>
        <taxon>Bacillati</taxon>
        <taxon>Actinomycetota</taxon>
        <taxon>Actinomycetes</taxon>
        <taxon>Kitasatosporales</taxon>
        <taxon>Streptomycetaceae</taxon>
        <taxon>Streptomyces</taxon>
    </lineage>
</organism>
<feature type="compositionally biased region" description="Basic and acidic residues" evidence="3">
    <location>
        <begin position="1"/>
        <end position="15"/>
    </location>
</feature>
<feature type="region of interest" description="Disordered" evidence="3">
    <location>
        <begin position="1"/>
        <end position="37"/>
    </location>
</feature>
<dbReference type="InterPro" id="IPR001647">
    <property type="entry name" value="HTH_TetR"/>
</dbReference>
<dbReference type="PROSITE" id="PS50977">
    <property type="entry name" value="HTH_TETR_2"/>
    <property type="match status" value="1"/>
</dbReference>
<evidence type="ECO:0000256" key="1">
    <source>
        <dbReference type="ARBA" id="ARBA00023125"/>
    </source>
</evidence>
<dbReference type="SUPFAM" id="SSF47413">
    <property type="entry name" value="lambda repressor-like DNA-binding domains"/>
    <property type="match status" value="1"/>
</dbReference>
<reference evidence="5 6" key="1">
    <citation type="submission" date="2018-05" db="EMBL/GenBank/DDBJ databases">
        <title>Streptomyces venezuelae.</title>
        <authorList>
            <person name="Kim W."/>
            <person name="Lee N."/>
            <person name="Cho B.-K."/>
        </authorList>
    </citation>
    <scope>NUCLEOTIDE SEQUENCE [LARGE SCALE GENOMIC DNA]</scope>
    <source>
        <strain evidence="5 6">ATCC 14583</strain>
    </source>
</reference>
<evidence type="ECO:0000256" key="3">
    <source>
        <dbReference type="SAM" id="MobiDB-lite"/>
    </source>
</evidence>
<feature type="domain" description="HTH tetR-type" evidence="4">
    <location>
        <begin position="1"/>
        <end position="47"/>
    </location>
</feature>
<sequence length="76" mass="8024">MTERGEQRLTIRDVAARAGVPRGAVSPAFDNKPGVSEATRTRIVEVVLASRRVAAHQVPTPALTPRGSTGPPPGRE</sequence>
<proteinExistence type="predicted"/>
<dbReference type="InterPro" id="IPR010982">
    <property type="entry name" value="Lambda_DNA-bd_dom_sf"/>
</dbReference>
<dbReference type="Gene3D" id="1.10.260.40">
    <property type="entry name" value="lambda repressor-like DNA-binding domains"/>
    <property type="match status" value="1"/>
</dbReference>
<evidence type="ECO:0000313" key="5">
    <source>
        <dbReference type="EMBL" id="QES30944.1"/>
    </source>
</evidence>
<dbReference type="Proteomes" id="UP000323046">
    <property type="component" value="Chromosome"/>
</dbReference>
<keyword evidence="6" id="KW-1185">Reference proteome</keyword>
<dbReference type="GO" id="GO:0006355">
    <property type="term" value="P:regulation of DNA-templated transcription"/>
    <property type="evidence" value="ECO:0007669"/>
    <property type="project" value="InterPro"/>
</dbReference>
<name>A0A5P2BKI3_STRVZ</name>
<gene>
    <name evidence="5" type="ORF">DEJ47_35055</name>
</gene>
<feature type="DNA-binding region" description="H-T-H motif" evidence="2">
    <location>
        <begin position="10"/>
        <end position="29"/>
    </location>
</feature>
<dbReference type="AlphaFoldDB" id="A0A5P2BKI3"/>
<dbReference type="InterPro" id="IPR000843">
    <property type="entry name" value="HTH_LacI"/>
</dbReference>
<feature type="region of interest" description="Disordered" evidence="3">
    <location>
        <begin position="53"/>
        <end position="76"/>
    </location>
</feature>
<evidence type="ECO:0000313" key="6">
    <source>
        <dbReference type="Proteomes" id="UP000323046"/>
    </source>
</evidence>
<dbReference type="GO" id="GO:0003677">
    <property type="term" value="F:DNA binding"/>
    <property type="evidence" value="ECO:0007669"/>
    <property type="project" value="UniProtKB-UniRule"/>
</dbReference>
<accession>A0A5P2BKI3</accession>
<feature type="compositionally biased region" description="Low complexity" evidence="3">
    <location>
        <begin position="16"/>
        <end position="25"/>
    </location>
</feature>
<evidence type="ECO:0000259" key="4">
    <source>
        <dbReference type="PROSITE" id="PS50977"/>
    </source>
</evidence>
<keyword evidence="1 2" id="KW-0238">DNA-binding</keyword>
<dbReference type="EMBL" id="CP029193">
    <property type="protein sequence ID" value="QES30944.1"/>
    <property type="molecule type" value="Genomic_DNA"/>
</dbReference>